<comment type="caution">
    <text evidence="1">The sequence shown here is derived from an EMBL/GenBank/DDBJ whole genome shotgun (WGS) entry which is preliminary data.</text>
</comment>
<protein>
    <submittedName>
        <fullName evidence="1">Uncharacterized protein</fullName>
    </submittedName>
</protein>
<evidence type="ECO:0000313" key="1">
    <source>
        <dbReference type="EMBL" id="KAK8389520.1"/>
    </source>
</evidence>
<dbReference type="EMBL" id="JARAKH010000027">
    <property type="protein sequence ID" value="KAK8389520.1"/>
    <property type="molecule type" value="Genomic_DNA"/>
</dbReference>
<reference evidence="1 2" key="1">
    <citation type="submission" date="2023-03" db="EMBL/GenBank/DDBJ databases">
        <title>High-quality genome of Scylla paramamosain provides insights in environmental adaptation.</title>
        <authorList>
            <person name="Zhang L."/>
        </authorList>
    </citation>
    <scope>NUCLEOTIDE SEQUENCE [LARGE SCALE GENOMIC DNA]</scope>
    <source>
        <strain evidence="1">LZ_2023a</strain>
        <tissue evidence="1">Muscle</tissue>
    </source>
</reference>
<dbReference type="AlphaFoldDB" id="A0AAW0TS72"/>
<name>A0AAW0TS72_SCYPA</name>
<organism evidence="1 2">
    <name type="scientific">Scylla paramamosain</name>
    <name type="common">Mud crab</name>
    <dbReference type="NCBI Taxonomy" id="85552"/>
    <lineage>
        <taxon>Eukaryota</taxon>
        <taxon>Metazoa</taxon>
        <taxon>Ecdysozoa</taxon>
        <taxon>Arthropoda</taxon>
        <taxon>Crustacea</taxon>
        <taxon>Multicrustacea</taxon>
        <taxon>Malacostraca</taxon>
        <taxon>Eumalacostraca</taxon>
        <taxon>Eucarida</taxon>
        <taxon>Decapoda</taxon>
        <taxon>Pleocyemata</taxon>
        <taxon>Brachyura</taxon>
        <taxon>Eubrachyura</taxon>
        <taxon>Portunoidea</taxon>
        <taxon>Portunidae</taxon>
        <taxon>Portuninae</taxon>
        <taxon>Scylla</taxon>
    </lineage>
</organism>
<gene>
    <name evidence="1" type="ORF">O3P69_008905</name>
</gene>
<proteinExistence type="predicted"/>
<keyword evidence="2" id="KW-1185">Reference proteome</keyword>
<dbReference type="Proteomes" id="UP001487740">
    <property type="component" value="Unassembled WGS sequence"/>
</dbReference>
<sequence length="364" mass="40645">MVLPFLTSYGIRPRVLRYDAALWCCLTVTPYGATLCAALQCYATMSPNRSRLQRRSFAGLYGAALKCRPTVPPYGHDNDSFSEKCLADRPTNYSNYWFKAAESWDALRRSLNLHKEQKKTTNEVQEFWVQAQTPTIAETSISRKVLAFFNEWKLLGKSKGSPGSAPNLKQKAFGERLPDLFDCAHAEALTPKMIDEDKEFLLAEREKRRCGSMARLDKKIKKAVCRCEKAADLSIKKGTKTVLSSNLVVTLDRTSVSSRLAFWIVAAPASTLGHDPKGLILNPNSSKEIKQSGPQHPLTVHWDGKILPQDYGSRGDRLAILITKQGEEKLLAARQPIESSEAAATSVYEALEDWACVIKSWRCA</sequence>
<accession>A0AAW0TS72</accession>
<evidence type="ECO:0000313" key="2">
    <source>
        <dbReference type="Proteomes" id="UP001487740"/>
    </source>
</evidence>